<feature type="compositionally biased region" description="Basic residues" evidence="4">
    <location>
        <begin position="133"/>
        <end position="156"/>
    </location>
</feature>
<feature type="domain" description="Chromo" evidence="6">
    <location>
        <begin position="23"/>
        <end position="52"/>
    </location>
</feature>
<dbReference type="PANTHER" id="PTHR47027:SF20">
    <property type="entry name" value="REVERSE TRANSCRIPTASE-LIKE PROTEIN WITH RNA-DIRECTED DNA POLYMERASE DOMAIN"/>
    <property type="match status" value="1"/>
</dbReference>
<dbReference type="InterPro" id="IPR000814">
    <property type="entry name" value="TBP"/>
</dbReference>
<evidence type="ECO:0000313" key="7">
    <source>
        <dbReference type="Proteomes" id="UP000095280"/>
    </source>
</evidence>
<dbReference type="Proteomes" id="UP000095280">
    <property type="component" value="Unplaced"/>
</dbReference>
<dbReference type="Gene3D" id="2.40.50.40">
    <property type="match status" value="1"/>
</dbReference>
<feature type="compositionally biased region" description="Low complexity" evidence="4">
    <location>
        <begin position="1291"/>
        <end position="1303"/>
    </location>
</feature>
<dbReference type="GO" id="GO:0003824">
    <property type="term" value="F:catalytic activity"/>
    <property type="evidence" value="ECO:0007669"/>
    <property type="project" value="InterPro"/>
</dbReference>
<dbReference type="Gene3D" id="3.60.10.10">
    <property type="entry name" value="Endonuclease/exonuclease/phosphatase"/>
    <property type="match status" value="1"/>
</dbReference>
<dbReference type="WBParaSite" id="maker-uti_cns_0048067-snap-gene-0.10-mRNA-1">
    <property type="protein sequence ID" value="maker-uti_cns_0048067-snap-gene-0.10-mRNA-1"/>
    <property type="gene ID" value="maker-uti_cns_0048067-snap-gene-0.10"/>
</dbReference>
<dbReference type="Pfam" id="PF00352">
    <property type="entry name" value="TBP"/>
    <property type="match status" value="2"/>
</dbReference>
<accession>A0A1I8JJM3</accession>
<feature type="region of interest" description="Disordered" evidence="4">
    <location>
        <begin position="116"/>
        <end position="156"/>
    </location>
</feature>
<dbReference type="InterPro" id="IPR012295">
    <property type="entry name" value="TBP_dom_sf"/>
</dbReference>
<evidence type="ECO:0000256" key="3">
    <source>
        <dbReference type="ARBA" id="ARBA00023163"/>
    </source>
</evidence>
<dbReference type="GO" id="GO:0003677">
    <property type="term" value="F:DNA binding"/>
    <property type="evidence" value="ECO:0007669"/>
    <property type="project" value="UniProtKB-KW"/>
</dbReference>
<reference evidence="8" key="1">
    <citation type="submission" date="2016-11" db="UniProtKB">
        <authorList>
            <consortium name="WormBaseParasite"/>
        </authorList>
    </citation>
    <scope>IDENTIFICATION</scope>
</reference>
<feature type="region of interest" description="Disordered" evidence="4">
    <location>
        <begin position="1705"/>
        <end position="1737"/>
    </location>
</feature>
<feature type="region of interest" description="Disordered" evidence="4">
    <location>
        <begin position="2383"/>
        <end position="2432"/>
    </location>
</feature>
<dbReference type="PROSITE" id="PS50013">
    <property type="entry name" value="CHROMO_2"/>
    <property type="match status" value="1"/>
</dbReference>
<feature type="region of interest" description="Disordered" evidence="4">
    <location>
        <begin position="1916"/>
        <end position="1936"/>
    </location>
</feature>
<keyword evidence="7" id="KW-1185">Reference proteome</keyword>
<dbReference type="InterPro" id="IPR027417">
    <property type="entry name" value="P-loop_NTPase"/>
</dbReference>
<dbReference type="InterPro" id="IPR000953">
    <property type="entry name" value="Chromo/chromo_shadow_dom"/>
</dbReference>
<sequence length="3788" mass="422374">GKTLRGLFHEHELQAVPDSQRLYVIEKVLKTEKRKGKIRYLVKWAGYKSTDWWLGFGNQPVKIPPGRQVSLCCIGCPPTNLINLHCSIVERTNCNWNSVLRTVSMSSDVEWGSYMSKPGHTTASGSSSNSRSNRNRPKQRLVKQGSKKQTKKKKKTMAYGFNPRLDLFKSPVLQTAIEKSTYVDIHPVNSIATNSPIEFDCHPSADEYTDLLSSFLYIRCRLVRLGGALMREEVRNADGVVTERRDSGVHPENFVLSTAFSDVIVSINQRIVSGGDQLYPYHAYLKALMSSSDAQQLKFYPAGFLEPETAAEGHAERHRESRWVEYAGPLLSDIFQCPVLLLNNLHLHIKLMPSDTAFAIRTPDENNTAYRMEISHCILNLRRVKGIQSKNIEGFTHGKLPKFVMLVFVNHRAFNGHHHSSPFEFQSFNLSQLALKKGGEAMCHAAFAPENNSFVREYLHYLKSCQSASPTNSVPWVPYQLFSNGNTAFAFDLTPEGAALWYGQKEGNLRLEIRFRQALEEPAMETRERINCYDVRLRQGSCMIVSGPTNAGKTTFVKHLIQYKDVLFDVKPGRVLWYYGISQAAHSELSSLGVHLQQGFPSSIETALRPNDLVVFDDLIEETSNSAAMRNVFTGIAHHLPCFLVMLTQNVFFKGKELRTMSLNAMYFVIMKNPRDQLQIAALGRQCFAEKPGFLLSVFKHVTSHGRGAYLLLDFHPSTPDELRNLKPVESEMDTAVRYAQRKCNDILLAEDCPDDVKAAMYHDAMKSLLVKRKRTGKDALRVTNLVGGVDLRLAGGRGAQLPLRELALSMAHVIYRPVWPRVLIKRMRNPRVTLLLYPTGQLSICGARSYSASVRAARRFVAMLHRRIDLCRALPLANLVNTLPSAQYEPESFSALICKLSFCKCLLFHNGSFVLSGAKTMSMLISDFSLLSVVAVVEAQGRVHIANHVGQADFCQHPGTLHIFSGNRDCTPLLLLLHFLLLLCFRLTIEVLEESGVQLIQLEVRGATSISSIKQGSSDITVELRLLTVFCFRSCYIFAGTLWLVLLFLLLLLGLVQPLLQPLPVSWPGSQQLGCKFLAGESAEPVKPQPLQRCPAAGGQLAGHAFAQPVIADSPEGVQNSAAVLVAAQLRQAQLDVGWHSGAAQTGLKHPVAARTPAQQGKPQRLRVHQAGAQQLRVSKAEQLLQQLAAGNAHAAVCAGAHSCNSLLLSARRLPHRLGQPAGTGRVANCRGHQLGKPVARRRVRCRQALQDEIGAGMQGQRSLLAGDVGGGEFAELLRRLGSDSTDNGSPSTAPSSSALPAASASPLPGDFWLFGWGSVQLWIPTGDLETAVLAQQLRIWETRQVPPNSGLQHPVGKPVANNCRPVGGEVVEQAGQPGQSARLMRDSASREPVCWLLDWVYFILLDASHLHEVDVLATFTSFDWCKRSCRLLAIGLDRPHAYYARQPQRLFVCGSAAARPSYSSEIAGPLDAVKKHLSGKMKILVTMRTYSPIRIDVFRYNKLRSSWRLFKPEFLARSDATSTYFGSGPARNFWFPEHDRRFLIPGLRLPPSSSRTSPPVDSSEHQSIEPIRSLWITWSPAVEFLIGWSLAIALHPGLDFEEFIERLGRQVGEASSELAKRNKVRNLKQKAGQNHHAYSAMVRSVIASAYPDMSPRQLESEVIFAYLETADIAPDVRKSLLGQQFRSIDEVLAAQQNLQEADEISRRLARDQPRYDQRRDDRNRDQNRPSDREYQRRWVRMLESEEGREVEEALTDLQQRQNSLDETVGKIYGAMSQVAEKIDRAMISHSDHWEGDLTVVEDTERASQPPEGKSPPPSSQNLSEKPALQRQNAIYGDPAKQIEKTEIYRPPQLRNNFVAATNDDMDRAAMVRGLQGASVLLQPHREVSCSVRALCICEDMEAFLVSAIKEEVHSPLSSGATSPHSRGGLGSTGERPAILSGLRHLEGEERHEQLEQNAKERVLGQLGTRLHGEGPLHYTLLPAAQQAIDERHSLRAAHARTATLMGTELAYSWADVDNSLWRVIFGEAYDALSRHFREVESAGPWLMATRWPNLIQRLAPLQLSNPGRAVMYLAQLLAFPYPAAVDRGLTPAAAANIISMLSRHEVHLTALQMVMYARLVLGLRGADTIVFHDGLFALATDLTPALLIYAPHQAGEWAALQDCLESTVLILAVGEAPENWGGLPLLQPCPQRLRERLIVVPANERFWLLSPEQLERNQLYNELVRGAGYPRLRLAYDLLNDVFHRGEDPPRSVLKRSAALEAAQKIWELSRAVRHQRSQNANQEIDVFRYNKLRSSWRLFKPEFLARSDATSTYFGSGPARNFWFPEHDRPNSEDCDSIIPSLQLQSIEPIRSLWNTWSPAVEFLIGWSGEPRLTAAAAKCGRTKRGQRSARRRVERRRERNRRGRLRGAARRAAARVHSDPPGGAGDREAQLHRAPAVPQGMLRVGTLNCRTLKAAWRRGVLAKLAYDLSCDIISLQEVSIKADPGLHCEDLGAGWTLYYTSADQRGRGGVGALIGPRLQQSCRCISLSPRLLRIDVRLRGRNARLFCAYAPPATRPDEAQEFFEQLSVQVEATAQRDTAVALGDLNAVLRRSERSLFVTPRGNNNTEALEDFLERQDMVSANTRFRKPLSGLATFVGCKRRRRNARGRNATRRQAQLDHVLVRFRERRRAVNCRTITPLALRSDHRLLICDLNLRDPLYRPPKRPPRRYYRALRATDTQRRFASAFNTALGDKRGSAEYAEVCAAIRTAAEQAVPMMQPAQRGQPVWQDDPAIQAAREDLEKLRLSRRPTREAEAALAAVYLQRQQAAVDDAIQAVSAAGPDARGRVAWSAINALTGRKRRNPLNLAGDTPDERRNELREFFAAIVNAPPPPLPDSLTLPPETPLPAEESFSVAPVNAADVVKLAQQSPGGKALGPDEVPIEALRIPCVAAEVARVMNRVLFGEAAPNEWTTAHIVAVPKKPGTTRLEDHRGICLQSCAAKLFNRMLLSRLQPVLDPYLRPEQNGFRPHRGTRRVGRRQPEKRLSVLGYADDLALLSSTVEGAQRQLDRLVAVAASVGLVVNTQKTVVLCVPDDIEAAIFCRGADGQATELPRCQQFVYLGGLVPDAREDLRRRRGLAWAAFRSVRAVLQSEALPDRQRAALFQAVIETVLLYNAETWTLTDSLEQQVDAAHAGLLRAAFNIGVERVTNAALYRRAGLPRPSDLLRRRRLQLAGHLIRAESYCPQPVQEVLLLTLQAPYRRGQARTRRYVDCLLADCRWRGLCSRPSHEARPVTLTFTIMTAYFVVVVEIDSKKTLVGRLWLLAVTAVNLVTLARCEAQTSGQVFRQADVLCAPGDSPSAIARLTVYSETHCAIIASEEANPGVLVAQFNKATLTCCVFKYQSICQNFVSGEPTDCVVFFRFPIDLVQLNPKLKNVWLGDPATRLENLVCQAFEDANRLMPFNIEWSSEGAVFDGLSSHAVLNRSSLNFSAGATWLIRFKRLPQTQPILEFFPCNDSSMVSWKGIHMVEWDAPRKLYVHANRITGSPQPYLYSAIDQLSGDPNEWLNLGFTTVGGSYKFFVMNAFLPPNMIWPFDDNDFCSVQNGNLCLYLRVNQPTDQFFKGTVRVVAFANFFKSVSLRDFTGFSTAQTNGDAHSHRTRYLSTDSQKSDSLFQWTNRPITFSPCSPLSFGSTSFHRLSSRVMLQLAQYQPPRFSVLPADWWPPSHIVVSVARRTQRSQLESRPLLHKHPASPGAATAPHRLTALVEHEQLAWTVSQAERLTARAKMASNGASCHGAGLRSSFK</sequence>
<evidence type="ECO:0000256" key="2">
    <source>
        <dbReference type="ARBA" id="ARBA00023125"/>
    </source>
</evidence>
<feature type="region of interest" description="Disordered" evidence="4">
    <location>
        <begin position="1283"/>
        <end position="1303"/>
    </location>
</feature>
<dbReference type="SUPFAM" id="SSF55945">
    <property type="entry name" value="TATA-box binding protein-like"/>
    <property type="match status" value="2"/>
</dbReference>
<keyword evidence="3" id="KW-0804">Transcription</keyword>
<comment type="similarity">
    <text evidence="1">Belongs to the TBP family.</text>
</comment>
<dbReference type="InterPro" id="IPR036691">
    <property type="entry name" value="Endo/exonu/phosph_ase_sf"/>
</dbReference>
<evidence type="ECO:0000256" key="5">
    <source>
        <dbReference type="SAM" id="Phobius"/>
    </source>
</evidence>
<keyword evidence="2" id="KW-0238">DNA-binding</keyword>
<protein>
    <submittedName>
        <fullName evidence="8">Chromo domain-containing protein</fullName>
    </submittedName>
</protein>
<dbReference type="PANTHER" id="PTHR47027">
    <property type="entry name" value="REVERSE TRANSCRIPTASE DOMAIN-CONTAINING PROTEIN"/>
    <property type="match status" value="1"/>
</dbReference>
<dbReference type="Gene3D" id="3.30.310.10">
    <property type="entry name" value="TATA-Binding Protein"/>
    <property type="match status" value="2"/>
</dbReference>
<dbReference type="CDD" id="cd09076">
    <property type="entry name" value="L1-EN"/>
    <property type="match status" value="1"/>
</dbReference>
<evidence type="ECO:0000256" key="4">
    <source>
        <dbReference type="SAM" id="MobiDB-lite"/>
    </source>
</evidence>
<evidence type="ECO:0000313" key="8">
    <source>
        <dbReference type="WBParaSite" id="maker-uti_cns_0048067-snap-gene-0.10-mRNA-1"/>
    </source>
</evidence>
<feature type="compositionally biased region" description="Polar residues" evidence="4">
    <location>
        <begin position="1917"/>
        <end position="1926"/>
    </location>
</feature>
<dbReference type="GO" id="GO:0006352">
    <property type="term" value="P:DNA-templated transcription initiation"/>
    <property type="evidence" value="ECO:0007669"/>
    <property type="project" value="InterPro"/>
</dbReference>
<dbReference type="SUPFAM" id="SSF52540">
    <property type="entry name" value="P-loop containing nucleoside triphosphate hydrolases"/>
    <property type="match status" value="1"/>
</dbReference>
<feature type="transmembrane region" description="Helical" evidence="5">
    <location>
        <begin position="974"/>
        <end position="993"/>
    </location>
</feature>
<keyword evidence="5" id="KW-1133">Transmembrane helix</keyword>
<dbReference type="SUPFAM" id="SSF54160">
    <property type="entry name" value="Chromo domain-like"/>
    <property type="match status" value="1"/>
</dbReference>
<feature type="transmembrane region" description="Helical" evidence="5">
    <location>
        <begin position="1036"/>
        <end position="1057"/>
    </location>
</feature>
<dbReference type="CDD" id="cd00024">
    <property type="entry name" value="CD_CSD"/>
    <property type="match status" value="1"/>
</dbReference>
<keyword evidence="5" id="KW-0812">Transmembrane</keyword>
<name>A0A1I8JJM3_9PLAT</name>
<keyword evidence="5" id="KW-0472">Membrane</keyword>
<dbReference type="InterPro" id="IPR005135">
    <property type="entry name" value="Endo/exonuclease/phosphatase"/>
</dbReference>
<proteinExistence type="inferred from homology"/>
<dbReference type="Pfam" id="PF03372">
    <property type="entry name" value="Exo_endo_phos"/>
    <property type="match status" value="1"/>
</dbReference>
<dbReference type="SUPFAM" id="SSF56219">
    <property type="entry name" value="DNase I-like"/>
    <property type="match status" value="1"/>
</dbReference>
<feature type="region of interest" description="Disordered" evidence="4">
    <location>
        <begin position="1804"/>
        <end position="1828"/>
    </location>
</feature>
<evidence type="ECO:0000256" key="1">
    <source>
        <dbReference type="ARBA" id="ARBA00005560"/>
    </source>
</evidence>
<feature type="compositionally biased region" description="Basic residues" evidence="4">
    <location>
        <begin position="2384"/>
        <end position="2418"/>
    </location>
</feature>
<evidence type="ECO:0000259" key="6">
    <source>
        <dbReference type="PROSITE" id="PS50013"/>
    </source>
</evidence>
<dbReference type="InterPro" id="IPR016197">
    <property type="entry name" value="Chromo-like_dom_sf"/>
</dbReference>
<organism evidence="7 8">
    <name type="scientific">Macrostomum lignano</name>
    <dbReference type="NCBI Taxonomy" id="282301"/>
    <lineage>
        <taxon>Eukaryota</taxon>
        <taxon>Metazoa</taxon>
        <taxon>Spiralia</taxon>
        <taxon>Lophotrochozoa</taxon>
        <taxon>Platyhelminthes</taxon>
        <taxon>Rhabditophora</taxon>
        <taxon>Macrostomorpha</taxon>
        <taxon>Macrostomida</taxon>
        <taxon>Macrostomidae</taxon>
        <taxon>Macrostomum</taxon>
    </lineage>
</organism>